<evidence type="ECO:0000259" key="1">
    <source>
        <dbReference type="Pfam" id="PF01656"/>
    </source>
</evidence>
<comment type="caution">
    <text evidence="2">The sequence shown here is derived from an EMBL/GenBank/DDBJ whole genome shotgun (WGS) entry which is preliminary data.</text>
</comment>
<dbReference type="PIRSF" id="PIRSF009320">
    <property type="entry name" value="Nuc_binding_HP_1000"/>
    <property type="match status" value="1"/>
</dbReference>
<dbReference type="Pfam" id="PF01656">
    <property type="entry name" value="CbiA"/>
    <property type="match status" value="1"/>
</dbReference>
<proteinExistence type="predicted"/>
<dbReference type="EMBL" id="RSCK01000037">
    <property type="protein sequence ID" value="RUT10762.1"/>
    <property type="molecule type" value="Genomic_DNA"/>
</dbReference>
<organism evidence="2 3">
    <name type="scientific">Chroococcidiopsis cubana SAG 39.79</name>
    <dbReference type="NCBI Taxonomy" id="388085"/>
    <lineage>
        <taxon>Bacteria</taxon>
        <taxon>Bacillati</taxon>
        <taxon>Cyanobacteriota</taxon>
        <taxon>Cyanophyceae</taxon>
        <taxon>Chroococcidiopsidales</taxon>
        <taxon>Chroococcidiopsidaceae</taxon>
        <taxon>Chroococcidiopsis</taxon>
    </lineage>
</organism>
<dbReference type="RefSeq" id="WP_106171489.1">
    <property type="nucleotide sequence ID" value="NZ_JAVKZF010000004.1"/>
</dbReference>
<accession>A0AB37UHC0</accession>
<dbReference type="Proteomes" id="UP000282574">
    <property type="component" value="Unassembled WGS sequence"/>
</dbReference>
<sequence>MILTVGGVKGGTGKTTIATNLVVYRSGLGKDVLLIDGDEQKTSLYFSTLRNEKKNGDAGYSCVRVTGGEQMKVEAARMASKFEDVIIDVGGWDNTSQRGAILASDIALFPFQPRTFDAWTLGRVQSLVAEAKVYNPRLRAFTVLSRADVRGSDNEEAAAYLKEAEDLTYISAIVCNRKAYSNAAKAGKGVVEIEKEDPKAAAEIRTLHDALYKSNSE</sequence>
<dbReference type="InterPro" id="IPR050678">
    <property type="entry name" value="DNA_Partitioning_ATPase"/>
</dbReference>
<dbReference type="AlphaFoldDB" id="A0AB37UHC0"/>
<feature type="domain" description="CobQ/CobB/MinD/ParA nucleotide binding" evidence="1">
    <location>
        <begin position="4"/>
        <end position="188"/>
    </location>
</feature>
<name>A0AB37UHC0_9CYAN</name>
<dbReference type="PANTHER" id="PTHR13696:SF96">
    <property type="entry name" value="COBQ_COBB_MIND_PARA NUCLEOTIDE BINDING DOMAIN-CONTAINING PROTEIN"/>
    <property type="match status" value="1"/>
</dbReference>
<dbReference type="InterPro" id="IPR027417">
    <property type="entry name" value="P-loop_NTPase"/>
</dbReference>
<evidence type="ECO:0000313" key="3">
    <source>
        <dbReference type="Proteomes" id="UP000282574"/>
    </source>
</evidence>
<dbReference type="Gene3D" id="3.40.50.300">
    <property type="entry name" value="P-loop containing nucleotide triphosphate hydrolases"/>
    <property type="match status" value="1"/>
</dbReference>
<reference evidence="2 3" key="1">
    <citation type="journal article" date="2019" name="Genome Biol. Evol.">
        <title>Day and night: Metabolic profiles and evolutionary relationships of six axenic non-marine cyanobacteria.</title>
        <authorList>
            <person name="Will S.E."/>
            <person name="Henke P."/>
            <person name="Boedeker C."/>
            <person name="Huang S."/>
            <person name="Brinkmann H."/>
            <person name="Rohde M."/>
            <person name="Jarek M."/>
            <person name="Friedl T."/>
            <person name="Seufert S."/>
            <person name="Schumacher M."/>
            <person name="Overmann J."/>
            <person name="Neumann-Schaal M."/>
            <person name="Petersen J."/>
        </authorList>
    </citation>
    <scope>NUCLEOTIDE SEQUENCE [LARGE SCALE GENOMIC DNA]</scope>
    <source>
        <strain evidence="2 3">SAG 39.79</strain>
    </source>
</reference>
<evidence type="ECO:0000313" key="2">
    <source>
        <dbReference type="EMBL" id="RUT10762.1"/>
    </source>
</evidence>
<dbReference type="PANTHER" id="PTHR13696">
    <property type="entry name" value="P-LOOP CONTAINING NUCLEOSIDE TRIPHOSPHATE HYDROLASE"/>
    <property type="match status" value="1"/>
</dbReference>
<protein>
    <submittedName>
        <fullName evidence="2">Chromosome partitioning protein ParA</fullName>
    </submittedName>
</protein>
<keyword evidence="3" id="KW-1185">Reference proteome</keyword>
<gene>
    <name evidence="2" type="ORF">DSM107010_40020</name>
</gene>
<dbReference type="InterPro" id="IPR002586">
    <property type="entry name" value="CobQ/CobB/MinD/ParA_Nub-bd_dom"/>
</dbReference>
<dbReference type="SUPFAM" id="SSF52540">
    <property type="entry name" value="P-loop containing nucleoside triphosphate hydrolases"/>
    <property type="match status" value="1"/>
</dbReference>
<dbReference type="CDD" id="cd02042">
    <property type="entry name" value="ParAB_family"/>
    <property type="match status" value="1"/>
</dbReference>